<name>A0A6V8L618_9ACTN</name>
<reference evidence="1 2" key="1">
    <citation type="submission" date="2020-03" db="EMBL/GenBank/DDBJ databases">
        <title>Whole genome shotgun sequence of Phytohabitans rumicis NBRC 108638.</title>
        <authorList>
            <person name="Komaki H."/>
            <person name="Tamura T."/>
        </authorList>
    </citation>
    <scope>NUCLEOTIDE SEQUENCE [LARGE SCALE GENOMIC DNA]</scope>
    <source>
        <strain evidence="1 2">NBRC 108638</strain>
    </source>
</reference>
<reference evidence="1 2" key="2">
    <citation type="submission" date="2020-03" db="EMBL/GenBank/DDBJ databases">
        <authorList>
            <person name="Ichikawa N."/>
            <person name="Kimura A."/>
            <person name="Kitahashi Y."/>
            <person name="Uohara A."/>
        </authorList>
    </citation>
    <scope>NUCLEOTIDE SEQUENCE [LARGE SCALE GENOMIC DNA]</scope>
    <source>
        <strain evidence="1 2">NBRC 108638</strain>
    </source>
</reference>
<organism evidence="1 2">
    <name type="scientific">Phytohabitans rumicis</name>
    <dbReference type="NCBI Taxonomy" id="1076125"/>
    <lineage>
        <taxon>Bacteria</taxon>
        <taxon>Bacillati</taxon>
        <taxon>Actinomycetota</taxon>
        <taxon>Actinomycetes</taxon>
        <taxon>Micromonosporales</taxon>
        <taxon>Micromonosporaceae</taxon>
    </lineage>
</organism>
<dbReference type="InterPro" id="IPR010697">
    <property type="entry name" value="YspA"/>
</dbReference>
<dbReference type="PANTHER" id="PTHR38440:SF1">
    <property type="entry name" value="UPF0398 PROTEIN SPR0331"/>
    <property type="match status" value="1"/>
</dbReference>
<dbReference type="AlphaFoldDB" id="A0A6V8L618"/>
<comment type="caution">
    <text evidence="1">The sequence shown here is derived from an EMBL/GenBank/DDBJ whole genome shotgun (WGS) entry which is preliminary data.</text>
</comment>
<evidence type="ECO:0000313" key="2">
    <source>
        <dbReference type="Proteomes" id="UP000482960"/>
    </source>
</evidence>
<dbReference type="EMBL" id="BLPG01000001">
    <property type="protein sequence ID" value="GFJ91674.1"/>
    <property type="molecule type" value="Genomic_DNA"/>
</dbReference>
<sequence length="160" mass="16835">MSLIGVTGHVHLSEPTEGLIFRAVTAALRECADSPPHGITCLALGADQIFARAIVALGGTFEAVLPSHDYREQVVAAQDRDSFDALLAQASKVLVMPAHCSGRPAYVAASKYMLSRSAMLFAIWDGQPTRSVGDTAHVVSLAEASGLPVKVLWPAGAGRR</sequence>
<dbReference type="Gene3D" id="3.40.50.450">
    <property type="match status" value="1"/>
</dbReference>
<keyword evidence="2" id="KW-1185">Reference proteome</keyword>
<protein>
    <submittedName>
        <fullName evidence="1">Uncharacterized protein</fullName>
    </submittedName>
</protein>
<dbReference type="SUPFAM" id="SSF102405">
    <property type="entry name" value="MCP/YpsA-like"/>
    <property type="match status" value="1"/>
</dbReference>
<evidence type="ECO:0000313" key="1">
    <source>
        <dbReference type="EMBL" id="GFJ91674.1"/>
    </source>
</evidence>
<gene>
    <name evidence="1" type="ORF">Prum_053160</name>
</gene>
<dbReference type="RefSeq" id="WP_173078704.1">
    <property type="nucleotide sequence ID" value="NZ_BAABJB010000004.1"/>
</dbReference>
<dbReference type="PANTHER" id="PTHR38440">
    <property type="entry name" value="UPF0398 PROTEIN YPSA"/>
    <property type="match status" value="1"/>
</dbReference>
<accession>A0A6V8L618</accession>
<proteinExistence type="predicted"/>
<dbReference type="Proteomes" id="UP000482960">
    <property type="component" value="Unassembled WGS sequence"/>
</dbReference>